<dbReference type="EC" id="2.8.1.13" evidence="1"/>
<evidence type="ECO:0000313" key="4">
    <source>
        <dbReference type="Proteomes" id="UP000319716"/>
    </source>
</evidence>
<evidence type="ECO:0000313" key="3">
    <source>
        <dbReference type="EMBL" id="GAY78579.1"/>
    </source>
</evidence>
<gene>
    <name evidence="3" type="ORF">NBRC111894_4133</name>
</gene>
<sequence>MTGKSPSQTRVVVGMSGGVDSTVAALLLKQQGYDVVGIFMKNWDDTDENGICTATEDYEDVVRVSNQIGIPYYAVNFEKQYWDRVFSYFLDEYKLGRTPNPDVMCNKEIKFKAFLDHAMALGADYVATGHYARVDRRDGKTAMIRAVDQNKDQTYFLNQLSQEQISKVMFPLGDLESQRYAKLHVNITWQRLRKRTVPVSVLLVNGILRSS</sequence>
<dbReference type="Gene3D" id="3.40.50.620">
    <property type="entry name" value="HUPs"/>
    <property type="match status" value="1"/>
</dbReference>
<dbReference type="NCBIfam" id="TIGR00420">
    <property type="entry name" value="trmU"/>
    <property type="match status" value="1"/>
</dbReference>
<dbReference type="InterPro" id="IPR004506">
    <property type="entry name" value="MnmA-like"/>
</dbReference>
<protein>
    <recommendedName>
        <fullName evidence="1">tRNA-uridine 2-sulfurtransferase</fullName>
        <ecNumber evidence="1">2.8.1.13</ecNumber>
    </recommendedName>
</protein>
<dbReference type="InterPro" id="IPR014729">
    <property type="entry name" value="Rossmann-like_a/b/a_fold"/>
</dbReference>
<accession>A0A4Y1ZHS2</accession>
<dbReference type="AlphaFoldDB" id="A0A4Y1ZHS2"/>
<name>A0A4Y1ZHS2_9BACL</name>
<dbReference type="CDD" id="cd01998">
    <property type="entry name" value="MnmA_TRMU-like"/>
    <property type="match status" value="1"/>
</dbReference>
<dbReference type="Pfam" id="PF03054">
    <property type="entry name" value="tRNA_Me_trans"/>
    <property type="match status" value="1"/>
</dbReference>
<dbReference type="PANTHER" id="PTHR11933:SF5">
    <property type="entry name" value="MITOCHONDRIAL TRNA-SPECIFIC 2-THIOURIDYLASE 1"/>
    <property type="match status" value="1"/>
</dbReference>
<dbReference type="Proteomes" id="UP000319716">
    <property type="component" value="Unassembled WGS sequence"/>
</dbReference>
<proteinExistence type="predicted"/>
<organism evidence="3 4">
    <name type="scientific">Sporolactobacillus inulinus</name>
    <dbReference type="NCBI Taxonomy" id="2078"/>
    <lineage>
        <taxon>Bacteria</taxon>
        <taxon>Bacillati</taxon>
        <taxon>Bacillota</taxon>
        <taxon>Bacilli</taxon>
        <taxon>Bacillales</taxon>
        <taxon>Sporolactobacillaceae</taxon>
        <taxon>Sporolactobacillus</taxon>
    </lineage>
</organism>
<dbReference type="SUPFAM" id="SSF52402">
    <property type="entry name" value="Adenine nucleotide alpha hydrolases-like"/>
    <property type="match status" value="1"/>
</dbReference>
<comment type="caution">
    <text evidence="3">The sequence shown here is derived from an EMBL/GenBank/DDBJ whole genome shotgun (WGS) entry which is preliminary data.</text>
</comment>
<dbReference type="PANTHER" id="PTHR11933">
    <property type="entry name" value="TRNA 5-METHYLAMINOMETHYL-2-THIOURIDYLATE -METHYLTRANSFERASE"/>
    <property type="match status" value="1"/>
</dbReference>
<dbReference type="GO" id="GO:0103016">
    <property type="term" value="F:tRNA-uridine 2-sulfurtransferase activity"/>
    <property type="evidence" value="ECO:0007669"/>
    <property type="project" value="UniProtKB-EC"/>
</dbReference>
<comment type="catalytic activity">
    <reaction evidence="2">
        <text>S-sulfanyl-L-cysteinyl-[protein] + uridine(34) in tRNA + AH2 + ATP = 2-thiouridine(34) in tRNA + L-cysteinyl-[protein] + A + AMP + diphosphate + H(+)</text>
        <dbReference type="Rhea" id="RHEA:47032"/>
        <dbReference type="Rhea" id="RHEA-COMP:10131"/>
        <dbReference type="Rhea" id="RHEA-COMP:11726"/>
        <dbReference type="Rhea" id="RHEA-COMP:11727"/>
        <dbReference type="Rhea" id="RHEA-COMP:11728"/>
        <dbReference type="ChEBI" id="CHEBI:13193"/>
        <dbReference type="ChEBI" id="CHEBI:15378"/>
        <dbReference type="ChEBI" id="CHEBI:17499"/>
        <dbReference type="ChEBI" id="CHEBI:29950"/>
        <dbReference type="ChEBI" id="CHEBI:30616"/>
        <dbReference type="ChEBI" id="CHEBI:33019"/>
        <dbReference type="ChEBI" id="CHEBI:61963"/>
        <dbReference type="ChEBI" id="CHEBI:65315"/>
        <dbReference type="ChEBI" id="CHEBI:87170"/>
        <dbReference type="ChEBI" id="CHEBI:456215"/>
        <dbReference type="EC" id="2.8.1.13"/>
    </reaction>
</comment>
<evidence type="ECO:0000256" key="2">
    <source>
        <dbReference type="ARBA" id="ARBA00051542"/>
    </source>
</evidence>
<dbReference type="EMBL" id="BEXB01000053">
    <property type="protein sequence ID" value="GAY78579.1"/>
    <property type="molecule type" value="Genomic_DNA"/>
</dbReference>
<reference evidence="3 4" key="1">
    <citation type="submission" date="2017-11" db="EMBL/GenBank/DDBJ databases">
        <title>Draft Genome Sequence of Sporolactobacillus inulinus NBRC 111894 Isolated from Koso, a Japanese Sugar-Vegetable Fermented Beverage.</title>
        <authorList>
            <person name="Chiou T.Y."/>
            <person name="Oshima K."/>
            <person name="Suda W."/>
            <person name="Hattori M."/>
            <person name="Takahashi T."/>
        </authorList>
    </citation>
    <scope>NUCLEOTIDE SEQUENCE [LARGE SCALE GENOMIC DNA]</scope>
    <source>
        <strain evidence="3 4">NBRC111894</strain>
    </source>
</reference>
<dbReference type="GO" id="GO:0002143">
    <property type="term" value="P:tRNA wobble position uridine thiolation"/>
    <property type="evidence" value="ECO:0007669"/>
    <property type="project" value="TreeGrafter"/>
</dbReference>
<evidence type="ECO:0000256" key="1">
    <source>
        <dbReference type="ARBA" id="ARBA00011949"/>
    </source>
</evidence>